<feature type="signal peptide" evidence="1">
    <location>
        <begin position="1"/>
        <end position="22"/>
    </location>
</feature>
<feature type="chain" id="PRO_5026315997" evidence="1">
    <location>
        <begin position="23"/>
        <end position="179"/>
    </location>
</feature>
<gene>
    <name evidence="2" type="ORF">GRI91_11695</name>
</gene>
<dbReference type="OrthoDB" id="5294829at2"/>
<dbReference type="PANTHER" id="PTHR37315:SF1">
    <property type="entry name" value="UPF0311 PROTEIN BLR7842"/>
    <property type="match status" value="1"/>
</dbReference>
<keyword evidence="3" id="KW-1185">Reference proteome</keyword>
<comment type="caution">
    <text evidence="2">The sequence shown here is derived from an EMBL/GenBank/DDBJ whole genome shotgun (WGS) entry which is preliminary data.</text>
</comment>
<evidence type="ECO:0000313" key="3">
    <source>
        <dbReference type="Proteomes" id="UP000438476"/>
    </source>
</evidence>
<dbReference type="Gene3D" id="2.40.160.20">
    <property type="match status" value="1"/>
</dbReference>
<evidence type="ECO:0000256" key="1">
    <source>
        <dbReference type="SAM" id="SignalP"/>
    </source>
</evidence>
<dbReference type="Pfam" id="PF11578">
    <property type="entry name" value="DUF3237"/>
    <property type="match status" value="1"/>
</dbReference>
<accession>A0A6I4T8R5</accession>
<dbReference type="PROSITE" id="PS51257">
    <property type="entry name" value="PROKAR_LIPOPROTEIN"/>
    <property type="match status" value="1"/>
</dbReference>
<name>A0A6I4T8R5_9SPHN</name>
<dbReference type="AlphaFoldDB" id="A0A6I4T8R5"/>
<evidence type="ECO:0000313" key="2">
    <source>
        <dbReference type="EMBL" id="MXO66423.1"/>
    </source>
</evidence>
<dbReference type="Proteomes" id="UP000438476">
    <property type="component" value="Unassembled WGS sequence"/>
</dbReference>
<dbReference type="EMBL" id="WTYT01000005">
    <property type="protein sequence ID" value="MXO66423.1"/>
    <property type="molecule type" value="Genomic_DNA"/>
</dbReference>
<reference evidence="2 3" key="1">
    <citation type="submission" date="2019-12" db="EMBL/GenBank/DDBJ databases">
        <title>Genomic-based taxomic classification of the family Erythrobacteraceae.</title>
        <authorList>
            <person name="Xu L."/>
        </authorList>
    </citation>
    <scope>NUCLEOTIDE SEQUENCE [LARGE SCALE GENOMIC DNA]</scope>
    <source>
        <strain evidence="2 3">LMG 29518</strain>
    </source>
</reference>
<dbReference type="PANTHER" id="PTHR37315">
    <property type="entry name" value="UPF0311 PROTEIN BLR7842"/>
    <property type="match status" value="1"/>
</dbReference>
<protein>
    <submittedName>
        <fullName evidence="2">DUF3237 family protein</fullName>
    </submittedName>
</protein>
<dbReference type="RefSeq" id="WP_160736871.1">
    <property type="nucleotide sequence ID" value="NZ_WTYT01000005.1"/>
</dbReference>
<keyword evidence="1" id="KW-0732">Signal</keyword>
<organism evidence="2 3">
    <name type="scientific">Altericroceibacterium endophyticum</name>
    <dbReference type="NCBI Taxonomy" id="1808508"/>
    <lineage>
        <taxon>Bacteria</taxon>
        <taxon>Pseudomonadati</taxon>
        <taxon>Pseudomonadota</taxon>
        <taxon>Alphaproteobacteria</taxon>
        <taxon>Sphingomonadales</taxon>
        <taxon>Erythrobacteraceae</taxon>
        <taxon>Altericroceibacterium</taxon>
    </lineage>
</organism>
<sequence length="179" mass="18867">MMRTVQALGTLAIACMATQASAENTDKKEPGAPQTELVFTETVLLGEAIDAGQTPKGGRTIIPITGGTFAGPDMRGQVMPGGWDWQLHLANGCTLVEADYFLKTDDDAIINIVNKGTLCPPETPAEESGFAFLAFTQPVLEAPLGKYEWVNGASFVGTLQPGQGPEGEPAVIIGVYKVK</sequence>
<proteinExistence type="predicted"/>
<dbReference type="InterPro" id="IPR020915">
    <property type="entry name" value="UPF0311"/>
</dbReference>